<sequence length="452" mass="51503">MAVSNVLLVTIDSLRYDRALDSDRPVEPAPTLSRLATDGFSFTRAFANGPNTPSSFPTILTGTYPAMYGGYRYLDERRPFLSETLRDGGMTTVGYHSNPHLGPEKNYNHGFDTFNDGAESEDDALTIKNVVDKYVPADSLLYSVLRRGWHYLTMTTDTSAYTPATEITDRAIDWFETEWDGDTPYFMWLHYMDVHYPFTPPDRFVEELDMEPLSTRRKADLNGRMQEDPESLTADDREDLLDLYDAEIRYMDHNLDRLLRKLEQQGAREDTAVVVTADHGEAFGEHDRYGHHPYNYDELVHVPLVFDVPGRDGRQIDQQVSLIDVPPTLYDLTDTETPDAAQGRSLEPLMEGEDREERVVICTSSGGDMLATRTPEWKCLWDREADDVELYDLSADPGETRDVSGEHPETVERFTDVLEEHLEAARATDTDLPDVEESDEVKQRLEDLGYVD</sequence>
<accession>A0ABD6CGZ5</accession>
<dbReference type="SUPFAM" id="SSF53649">
    <property type="entry name" value="Alkaline phosphatase-like"/>
    <property type="match status" value="1"/>
</dbReference>
<dbReference type="CDD" id="cd16148">
    <property type="entry name" value="sulfatase_like"/>
    <property type="match status" value="1"/>
</dbReference>
<dbReference type="Gene3D" id="3.30.1120.10">
    <property type="match status" value="1"/>
</dbReference>
<dbReference type="Gene3D" id="3.40.720.10">
    <property type="entry name" value="Alkaline Phosphatase, subunit A"/>
    <property type="match status" value="1"/>
</dbReference>
<dbReference type="RefSeq" id="WP_247378201.1">
    <property type="nucleotide sequence ID" value="NZ_JALLGV010000005.1"/>
</dbReference>
<dbReference type="Proteomes" id="UP001597119">
    <property type="component" value="Unassembled WGS sequence"/>
</dbReference>
<dbReference type="AlphaFoldDB" id="A0ABD6CGZ5"/>
<name>A0ABD6CGZ5_9EURY</name>
<protein>
    <submittedName>
        <fullName evidence="3">Sulfatase</fullName>
    </submittedName>
</protein>
<dbReference type="Pfam" id="PF00884">
    <property type="entry name" value="Sulfatase"/>
    <property type="match status" value="1"/>
</dbReference>
<dbReference type="InterPro" id="IPR052701">
    <property type="entry name" value="GAG_Ulvan_Degrading_Sulfatases"/>
</dbReference>
<dbReference type="PANTHER" id="PTHR43751:SF3">
    <property type="entry name" value="SULFATASE N-TERMINAL DOMAIN-CONTAINING PROTEIN"/>
    <property type="match status" value="1"/>
</dbReference>
<feature type="compositionally biased region" description="Basic and acidic residues" evidence="1">
    <location>
        <begin position="440"/>
        <end position="452"/>
    </location>
</feature>
<dbReference type="InterPro" id="IPR000917">
    <property type="entry name" value="Sulfatase_N"/>
</dbReference>
<dbReference type="InterPro" id="IPR017850">
    <property type="entry name" value="Alkaline_phosphatase_core_sf"/>
</dbReference>
<dbReference type="EMBL" id="JBHUDJ010000014">
    <property type="protein sequence ID" value="MFD1588589.1"/>
    <property type="molecule type" value="Genomic_DNA"/>
</dbReference>
<evidence type="ECO:0000259" key="2">
    <source>
        <dbReference type="Pfam" id="PF00884"/>
    </source>
</evidence>
<organism evidence="3 4">
    <name type="scientific">Halorientalis brevis</name>
    <dbReference type="NCBI Taxonomy" id="1126241"/>
    <lineage>
        <taxon>Archaea</taxon>
        <taxon>Methanobacteriati</taxon>
        <taxon>Methanobacteriota</taxon>
        <taxon>Stenosarchaea group</taxon>
        <taxon>Halobacteria</taxon>
        <taxon>Halobacteriales</taxon>
        <taxon>Haloarculaceae</taxon>
        <taxon>Halorientalis</taxon>
    </lineage>
</organism>
<evidence type="ECO:0000313" key="3">
    <source>
        <dbReference type="EMBL" id="MFD1588589.1"/>
    </source>
</evidence>
<gene>
    <name evidence="3" type="ORF">ACFR9U_16545</name>
</gene>
<comment type="caution">
    <text evidence="3">The sequence shown here is derived from an EMBL/GenBank/DDBJ whole genome shotgun (WGS) entry which is preliminary data.</text>
</comment>
<evidence type="ECO:0000313" key="4">
    <source>
        <dbReference type="Proteomes" id="UP001597119"/>
    </source>
</evidence>
<feature type="region of interest" description="Disordered" evidence="1">
    <location>
        <begin position="424"/>
        <end position="452"/>
    </location>
</feature>
<keyword evidence="4" id="KW-1185">Reference proteome</keyword>
<proteinExistence type="predicted"/>
<reference evidence="3 4" key="1">
    <citation type="journal article" date="2019" name="Int. J. Syst. Evol. Microbiol.">
        <title>The Global Catalogue of Microorganisms (GCM) 10K type strain sequencing project: providing services to taxonomists for standard genome sequencing and annotation.</title>
        <authorList>
            <consortium name="The Broad Institute Genomics Platform"/>
            <consortium name="The Broad Institute Genome Sequencing Center for Infectious Disease"/>
            <person name="Wu L."/>
            <person name="Ma J."/>
        </authorList>
    </citation>
    <scope>NUCLEOTIDE SEQUENCE [LARGE SCALE GENOMIC DNA]</scope>
    <source>
        <strain evidence="3 4">CGMCC 1.12125</strain>
    </source>
</reference>
<evidence type="ECO:0000256" key="1">
    <source>
        <dbReference type="SAM" id="MobiDB-lite"/>
    </source>
</evidence>
<dbReference type="PANTHER" id="PTHR43751">
    <property type="entry name" value="SULFATASE"/>
    <property type="match status" value="1"/>
</dbReference>
<feature type="domain" description="Sulfatase N-terminal" evidence="2">
    <location>
        <begin position="4"/>
        <end position="334"/>
    </location>
</feature>